<proteinExistence type="predicted"/>
<feature type="domain" description="Homeobox" evidence="5">
    <location>
        <begin position="452"/>
        <end position="512"/>
    </location>
</feature>
<feature type="compositionally biased region" description="Polar residues" evidence="4">
    <location>
        <begin position="512"/>
        <end position="537"/>
    </location>
</feature>
<evidence type="ECO:0000256" key="1">
    <source>
        <dbReference type="ARBA" id="ARBA00004123"/>
    </source>
</evidence>
<feature type="region of interest" description="Disordered" evidence="4">
    <location>
        <begin position="369"/>
        <end position="392"/>
    </location>
</feature>
<evidence type="ECO:0000256" key="2">
    <source>
        <dbReference type="PROSITE-ProRule" id="PRU00108"/>
    </source>
</evidence>
<comment type="subcellular location">
    <subcellularLocation>
        <location evidence="1 2 3">Nucleus</location>
    </subcellularLocation>
</comment>
<name>A0AAN9XXK5_9HEMI</name>
<dbReference type="GO" id="GO:0003677">
    <property type="term" value="F:DNA binding"/>
    <property type="evidence" value="ECO:0007669"/>
    <property type="project" value="UniProtKB-UniRule"/>
</dbReference>
<evidence type="ECO:0000256" key="4">
    <source>
        <dbReference type="SAM" id="MobiDB-lite"/>
    </source>
</evidence>
<dbReference type="EMBL" id="JBBCAQ010000037">
    <property type="protein sequence ID" value="KAK7573656.1"/>
    <property type="molecule type" value="Genomic_DNA"/>
</dbReference>
<dbReference type="SUPFAM" id="SSF46689">
    <property type="entry name" value="Homeodomain-like"/>
    <property type="match status" value="2"/>
</dbReference>
<dbReference type="InterPro" id="IPR009057">
    <property type="entry name" value="Homeodomain-like_sf"/>
</dbReference>
<feature type="DNA-binding region" description="Homeobox" evidence="2">
    <location>
        <begin position="454"/>
        <end position="513"/>
    </location>
</feature>
<dbReference type="SMART" id="SM00389">
    <property type="entry name" value="HOX"/>
    <property type="match status" value="2"/>
</dbReference>
<dbReference type="CDD" id="cd00086">
    <property type="entry name" value="homeodomain"/>
    <property type="match status" value="2"/>
</dbReference>
<dbReference type="PROSITE" id="PS50071">
    <property type="entry name" value="HOMEOBOX_2"/>
    <property type="match status" value="2"/>
</dbReference>
<evidence type="ECO:0000313" key="7">
    <source>
        <dbReference type="Proteomes" id="UP001367676"/>
    </source>
</evidence>
<feature type="DNA-binding region" description="Homeobox" evidence="2">
    <location>
        <begin position="8"/>
        <end position="67"/>
    </location>
</feature>
<comment type="caution">
    <text evidence="6">The sequence shown here is derived from an EMBL/GenBank/DDBJ whole genome shotgun (WGS) entry which is preliminary data.</text>
</comment>
<feature type="region of interest" description="Disordered" evidence="4">
    <location>
        <begin position="190"/>
        <end position="218"/>
    </location>
</feature>
<feature type="domain" description="Homeobox" evidence="5">
    <location>
        <begin position="6"/>
        <end position="66"/>
    </location>
</feature>
<dbReference type="AlphaFoldDB" id="A0AAN9XXK5"/>
<organism evidence="6 7">
    <name type="scientific">Parthenolecanium corni</name>
    <dbReference type="NCBI Taxonomy" id="536013"/>
    <lineage>
        <taxon>Eukaryota</taxon>
        <taxon>Metazoa</taxon>
        <taxon>Ecdysozoa</taxon>
        <taxon>Arthropoda</taxon>
        <taxon>Hexapoda</taxon>
        <taxon>Insecta</taxon>
        <taxon>Pterygota</taxon>
        <taxon>Neoptera</taxon>
        <taxon>Paraneoptera</taxon>
        <taxon>Hemiptera</taxon>
        <taxon>Sternorrhyncha</taxon>
        <taxon>Coccoidea</taxon>
        <taxon>Coccidae</taxon>
        <taxon>Parthenolecanium</taxon>
    </lineage>
</organism>
<accession>A0AAN9XXK5</accession>
<gene>
    <name evidence="6" type="ORF">V9T40_010847</name>
</gene>
<keyword evidence="2 3" id="KW-0238">DNA-binding</keyword>
<keyword evidence="2 3" id="KW-0539">Nucleus</keyword>
<evidence type="ECO:0000256" key="3">
    <source>
        <dbReference type="RuleBase" id="RU000682"/>
    </source>
</evidence>
<feature type="region of interest" description="Disordered" evidence="4">
    <location>
        <begin position="509"/>
        <end position="537"/>
    </location>
</feature>
<reference evidence="6 7" key="1">
    <citation type="submission" date="2024-03" db="EMBL/GenBank/DDBJ databases">
        <title>Adaptation during the transition from Ophiocordyceps entomopathogen to insect associate is accompanied by gene loss and intensified selection.</title>
        <authorList>
            <person name="Ward C.M."/>
            <person name="Onetto C.A."/>
            <person name="Borneman A.R."/>
        </authorList>
    </citation>
    <scope>NUCLEOTIDE SEQUENCE [LARGE SCALE GENOMIC DNA]</scope>
    <source>
        <strain evidence="6">AWRI1</strain>
        <tissue evidence="6">Single Adult Female</tissue>
    </source>
</reference>
<dbReference type="Gene3D" id="1.10.10.60">
    <property type="entry name" value="Homeodomain-like"/>
    <property type="match status" value="2"/>
</dbReference>
<feature type="compositionally biased region" description="Basic and acidic residues" evidence="4">
    <location>
        <begin position="375"/>
        <end position="389"/>
    </location>
</feature>
<dbReference type="GO" id="GO:0005634">
    <property type="term" value="C:nucleus"/>
    <property type="evidence" value="ECO:0007669"/>
    <property type="project" value="UniProtKB-SubCell"/>
</dbReference>
<keyword evidence="2 3" id="KW-0371">Homeobox</keyword>
<sequence length="537" mass="59510">MLTGSAPRHSLRLSFTPEKLAGLNQILSKRRVFSPEDIRNIATYFKLQESKCRIWFKENGARLRRQSCSVRILPDTKKTTSDRRKSYVLKVRKRSSAAKPNSPGKGENLRRHGDATSSSMKADAVIDDFNVEENDSNTEGAEYEIDAATLAEEETCDEHDAGIKKVTYCPKVVSSDTDTENNSVVLEATKTKGEHADANLSGSDESKNAVSADGDSSMLSTGVGVQRTRDKFFHELPFDKKILLLKRTENLTTVSSADAQKLAAELGAPFRSVYRWLNSKTVRNFTTYSKRLSREKAAVLDDKFAASSDALTEERALLLGYELDLSVCAIRKYFERKKTEAKMEDKQDCSTPTKTENKQDCSTSSKMKQNVCEQRTSDHETGKPIDDRNTGSTESRAILNPLLLVPQCTSSGSNECCTSSSGICLHTRPSSNDSKNQCGTSSIQSSSCSEKKSLKKKRFVLTLRQRNLLKQHFQISPFIAPADASLLAADLGLPVKAVQLWFHRKRMEKNQADNSETMGSSDLNDSNDQSAEETSAA</sequence>
<keyword evidence="7" id="KW-1185">Reference proteome</keyword>
<protein>
    <recommendedName>
        <fullName evidence="5">Homeobox domain-containing protein</fullName>
    </recommendedName>
</protein>
<evidence type="ECO:0000259" key="5">
    <source>
        <dbReference type="PROSITE" id="PS50071"/>
    </source>
</evidence>
<dbReference type="Pfam" id="PF00046">
    <property type="entry name" value="Homeodomain"/>
    <property type="match status" value="1"/>
</dbReference>
<dbReference type="Proteomes" id="UP001367676">
    <property type="component" value="Unassembled WGS sequence"/>
</dbReference>
<feature type="region of interest" description="Disordered" evidence="4">
    <location>
        <begin position="92"/>
        <end position="122"/>
    </location>
</feature>
<dbReference type="InterPro" id="IPR001356">
    <property type="entry name" value="HD"/>
</dbReference>
<evidence type="ECO:0000313" key="6">
    <source>
        <dbReference type="EMBL" id="KAK7573656.1"/>
    </source>
</evidence>